<sequence>MARTNSVTSRVININGFRSITNYVSDTQDWISSVQERENIFEEMRDDGRVESLILDRKNKVLQMYGSFTDTKNKNVNEACQNLLTFNTFYKLNNILLNAVPYGIAACEVIWEFRGGWYVPVDFTPIPRTALSFPQHIERDWGVPVLTSQNLILSDKRKFIIHRNDDGELNQWGRPTLRSAYTFWKFKQLGVKFWAMAAELCGVPSILAIFETKNEDEAKKRAADLTAALQNWESGSSGAFGNVKDIKVVSSQINDFNKIVELCDTEIAYALTAQALTTNTAQYGTHAQGETHVQTYDDLIKGDAYKLQQTDQQLVNVFCELNFPGELAPQYDIDSTDFAPWEVIRDAIDRGVPVSLKALYNKIHLPQPVDEKDSFVKAQPSFGFSDTGKDDFFQNRQ</sequence>
<gene>
    <name evidence="1" type="ORF">SAMN04487977_104294</name>
</gene>
<dbReference type="EMBL" id="FOFU01000004">
    <property type="protein sequence ID" value="SEQ45605.1"/>
    <property type="molecule type" value="Genomic_DNA"/>
</dbReference>
<reference evidence="1 2" key="1">
    <citation type="submission" date="2016-10" db="EMBL/GenBank/DDBJ databases">
        <authorList>
            <person name="de Groot N.N."/>
        </authorList>
    </citation>
    <scope>NUCLEOTIDE SEQUENCE [LARGE SCALE GENOMIC DNA]</scope>
    <source>
        <strain evidence="1 2">B25</strain>
    </source>
</reference>
<dbReference type="Proteomes" id="UP000182360">
    <property type="component" value="Unassembled WGS sequence"/>
</dbReference>
<accession>A0A1H9G617</accession>
<dbReference type="Pfam" id="PF06074">
    <property type="entry name" value="Portal_Mu"/>
    <property type="match status" value="1"/>
</dbReference>
<name>A0A1H9G617_9SPIR</name>
<protein>
    <recommendedName>
        <fullName evidence="3">Mu-like prophage protein gp29</fullName>
    </recommendedName>
</protein>
<organism evidence="1 2">
    <name type="scientific">Treponema bryantii</name>
    <dbReference type="NCBI Taxonomy" id="163"/>
    <lineage>
        <taxon>Bacteria</taxon>
        <taxon>Pseudomonadati</taxon>
        <taxon>Spirochaetota</taxon>
        <taxon>Spirochaetia</taxon>
        <taxon>Spirochaetales</taxon>
        <taxon>Treponemataceae</taxon>
        <taxon>Treponema</taxon>
    </lineage>
</organism>
<proteinExistence type="predicted"/>
<dbReference type="OrthoDB" id="9802690at2"/>
<keyword evidence="2" id="KW-1185">Reference proteome</keyword>
<dbReference type="RefSeq" id="WP_074643419.1">
    <property type="nucleotide sequence ID" value="NZ_FOFU01000004.1"/>
</dbReference>
<evidence type="ECO:0008006" key="3">
    <source>
        <dbReference type="Google" id="ProtNLM"/>
    </source>
</evidence>
<dbReference type="AlphaFoldDB" id="A0A1H9G617"/>
<evidence type="ECO:0000313" key="1">
    <source>
        <dbReference type="EMBL" id="SEQ45605.1"/>
    </source>
</evidence>
<dbReference type="InterPro" id="IPR009279">
    <property type="entry name" value="Portal_Mu"/>
</dbReference>
<evidence type="ECO:0000313" key="2">
    <source>
        <dbReference type="Proteomes" id="UP000182360"/>
    </source>
</evidence>